<dbReference type="GO" id="GO:0005085">
    <property type="term" value="F:guanyl-nucleotide exchange factor activity"/>
    <property type="evidence" value="ECO:0007669"/>
    <property type="project" value="InterPro"/>
</dbReference>
<feature type="compositionally biased region" description="Basic residues" evidence="1">
    <location>
        <begin position="475"/>
        <end position="489"/>
    </location>
</feature>
<feature type="compositionally biased region" description="Basic and acidic residues" evidence="1">
    <location>
        <begin position="554"/>
        <end position="580"/>
    </location>
</feature>
<feature type="compositionally biased region" description="Polar residues" evidence="1">
    <location>
        <begin position="439"/>
        <end position="455"/>
    </location>
</feature>
<dbReference type="InterPro" id="IPR000219">
    <property type="entry name" value="DH_dom"/>
</dbReference>
<feature type="compositionally biased region" description="Polar residues" evidence="1">
    <location>
        <begin position="532"/>
        <end position="553"/>
    </location>
</feature>
<evidence type="ECO:0000259" key="2">
    <source>
        <dbReference type="PROSITE" id="PS50010"/>
    </source>
</evidence>
<gene>
    <name evidence="3" type="ORF">ENU1_160370</name>
</gene>
<feature type="domain" description="DH" evidence="2">
    <location>
        <begin position="622"/>
        <end position="818"/>
    </location>
</feature>
<evidence type="ECO:0000256" key="1">
    <source>
        <dbReference type="SAM" id="MobiDB-lite"/>
    </source>
</evidence>
<name>K2GUB4_ENTNP</name>
<dbReference type="PROSITE" id="PS50010">
    <property type="entry name" value="DH_2"/>
    <property type="match status" value="1"/>
</dbReference>
<organism evidence="3 4">
    <name type="scientific">Entamoeba nuttalli (strain P19)</name>
    <name type="common">Amoeba</name>
    <dbReference type="NCBI Taxonomy" id="1076696"/>
    <lineage>
        <taxon>Eukaryota</taxon>
        <taxon>Amoebozoa</taxon>
        <taxon>Evosea</taxon>
        <taxon>Archamoebae</taxon>
        <taxon>Mastigamoebida</taxon>
        <taxon>Entamoebidae</taxon>
        <taxon>Entamoeba</taxon>
    </lineage>
</organism>
<proteinExistence type="predicted"/>
<feature type="compositionally biased region" description="Low complexity" evidence="1">
    <location>
        <begin position="456"/>
        <end position="465"/>
    </location>
</feature>
<feature type="region of interest" description="Disordered" evidence="1">
    <location>
        <begin position="439"/>
        <end position="489"/>
    </location>
</feature>
<dbReference type="EMBL" id="JH928461">
    <property type="protein sequence ID" value="EKE38623.1"/>
    <property type="molecule type" value="Genomic_DNA"/>
</dbReference>
<dbReference type="SMART" id="SM00325">
    <property type="entry name" value="RhoGEF"/>
    <property type="match status" value="1"/>
</dbReference>
<sequence length="924" mass="105453">MNELQNFCLEELQPKEVQLLNKLHCYLRGSTEQAEQGFEIMSDALENVGFKNFLKKVKPSLYTDCLLSSEIDIVNATLNFLILLSEENEISEHVIRHDNELANRLNPLISNEETVIAALHVINGFISVAEKLDNALPRTPRRHSINSSNISQFIILIPALNRHLQTYDPVQMSVYQCLIHILRIPNAKSIFLRENGAERIADLITGGNDGIISGCSLINTLLTNEEEHTCNTFNLILLKANIIASLLIELNSEAVGECLKALEIMAKSKIVVNAIAASPNTLTLIDCLKFPPEEPNTIDSLKDALEITSLLAQNKTALTRFREVGFTLVLSDLLSNFNELNDRMQILLLSTLMDCTSDEHLMNELNIYNVEILLKLISLQGIANDIKTKILTQFAYFKQNQPILEPTQITLETAKQEEELKNMEKAMDITKKRLSQYETAHLSSTNTSQPEDFTLNSSTNSNQENQNERNEQHKTMRVPRKTLAQRKKRNAIIMKGFQVEELAEHYGESIPPEPSTVITPRVLKRSEEVKQNESNSIQVTPSQVSDDTATNTKDNQKEESDKIISPRNKKEQNEKGHNEESKLLCDRLSLNRMKMPSIELISAEGNKEQLTFVSQLNAQSKNRGVCLNELYESQVSFNKSMNKIITVVIPQLIKINKEFASIFPSFERLAKFHEQLEIDLKVLVDNNQNYDVDVCGVISKMLNNSEFMKEYERYWINIEMDKVRTLREQSDTSKKLKEFDKEGLIIEKLILLPMDRFRRFIPIIDAFVHNTPDCCVEHDNIVKAYSDIVYLIAFFDEKRQIQQGLAKIKKLQKEVEGFDVIGVVLSDIQLCVKVEKKPETLQVIVVGQDNGIIQIIGIKKKKKILSVKWKYIIDKSTILIPNDNKITITTKDQTGKSCEITLTFKFSRECDEWYQMVLKTLNNC</sequence>
<dbReference type="InterPro" id="IPR035899">
    <property type="entry name" value="DBL_dom_sf"/>
</dbReference>
<dbReference type="VEuPathDB" id="AmoebaDB:ENU1_160370"/>
<accession>K2GUB4</accession>
<dbReference type="InterPro" id="IPR051092">
    <property type="entry name" value="FYVE_RhoGEF_PH"/>
</dbReference>
<protein>
    <recommendedName>
        <fullName evidence="2">DH domain-containing protein</fullName>
    </recommendedName>
</protein>
<dbReference type="PANTHER" id="PTHR12673">
    <property type="entry name" value="FACIOGENITAL DYSPLASIA PROTEIN"/>
    <property type="match status" value="1"/>
</dbReference>
<dbReference type="OMA" id="YWINVEM"/>
<dbReference type="Proteomes" id="UP000006769">
    <property type="component" value="Unassembled WGS sequence"/>
</dbReference>
<evidence type="ECO:0000313" key="4">
    <source>
        <dbReference type="Proteomes" id="UP000006769"/>
    </source>
</evidence>
<feature type="region of interest" description="Disordered" evidence="1">
    <location>
        <begin position="526"/>
        <end position="580"/>
    </location>
</feature>
<dbReference type="OrthoDB" id="28855at2759"/>
<evidence type="ECO:0000313" key="3">
    <source>
        <dbReference type="EMBL" id="EKE38623.1"/>
    </source>
</evidence>
<dbReference type="GO" id="GO:0005737">
    <property type="term" value="C:cytoplasm"/>
    <property type="evidence" value="ECO:0007669"/>
    <property type="project" value="TreeGrafter"/>
</dbReference>
<dbReference type="AlphaFoldDB" id="K2GUB4"/>
<dbReference type="GeneID" id="20075221"/>
<dbReference type="SUPFAM" id="SSF48065">
    <property type="entry name" value="DBL homology domain (DH-domain)"/>
    <property type="match status" value="1"/>
</dbReference>
<dbReference type="PANTHER" id="PTHR12673:SF263">
    <property type="entry name" value="PLECKSTRIN DOMAIN-CONTAINING PROTEIN"/>
    <property type="match status" value="1"/>
</dbReference>
<dbReference type="Gene3D" id="1.20.900.10">
    <property type="entry name" value="Dbl homology (DH) domain"/>
    <property type="match status" value="1"/>
</dbReference>
<dbReference type="RefSeq" id="XP_008859043.1">
    <property type="nucleotide sequence ID" value="XM_008860821.1"/>
</dbReference>
<reference evidence="3 4" key="1">
    <citation type="submission" date="2011-11" db="EMBL/GenBank/DDBJ databases">
        <authorList>
            <person name="Hannick L."/>
            <person name="Karamycheva S."/>
            <person name="Lorenzi H."/>
            <person name="Caler E."/>
        </authorList>
    </citation>
    <scope>NUCLEOTIDE SEQUENCE [LARGE SCALE GENOMIC DNA]</scope>
    <source>
        <strain evidence="3 4">P19</strain>
    </source>
</reference>